<keyword evidence="1 4" id="KW-0808">Transferase</keyword>
<dbReference type="PROSITE" id="PS51186">
    <property type="entry name" value="GNAT"/>
    <property type="match status" value="1"/>
</dbReference>
<dbReference type="OrthoDB" id="359414at2"/>
<dbReference type="AlphaFoldDB" id="A0A235EZL2"/>
<reference evidence="4 5" key="1">
    <citation type="submission" date="2017-07" db="EMBL/GenBank/DDBJ databases">
        <title>Thauera sp. KNDSS-Mac4 genome sequence and assembly.</title>
        <authorList>
            <person name="Mayilraj S."/>
        </authorList>
    </citation>
    <scope>NUCLEOTIDE SEQUENCE [LARGE SCALE GENOMIC DNA]</scope>
    <source>
        <strain evidence="4 5">KNDSS-Mac4</strain>
    </source>
</reference>
<accession>A0A235EZL2</accession>
<evidence type="ECO:0000256" key="1">
    <source>
        <dbReference type="ARBA" id="ARBA00022679"/>
    </source>
</evidence>
<dbReference type="SUPFAM" id="SSF55729">
    <property type="entry name" value="Acyl-CoA N-acyltransferases (Nat)"/>
    <property type="match status" value="1"/>
</dbReference>
<dbReference type="GO" id="GO:0016747">
    <property type="term" value="F:acyltransferase activity, transferring groups other than amino-acyl groups"/>
    <property type="evidence" value="ECO:0007669"/>
    <property type="project" value="InterPro"/>
</dbReference>
<dbReference type="PANTHER" id="PTHR43877">
    <property type="entry name" value="AMINOALKYLPHOSPHONATE N-ACETYLTRANSFERASE-RELATED-RELATED"/>
    <property type="match status" value="1"/>
</dbReference>
<name>A0A235EZL2_9RHOO</name>
<dbReference type="PANTHER" id="PTHR43877:SF2">
    <property type="entry name" value="AMINOALKYLPHOSPHONATE N-ACETYLTRANSFERASE-RELATED"/>
    <property type="match status" value="1"/>
</dbReference>
<dbReference type="EMBL" id="NOIH01000010">
    <property type="protein sequence ID" value="OYD53997.1"/>
    <property type="molecule type" value="Genomic_DNA"/>
</dbReference>
<evidence type="ECO:0000313" key="5">
    <source>
        <dbReference type="Proteomes" id="UP000215181"/>
    </source>
</evidence>
<keyword evidence="2" id="KW-0012">Acyltransferase</keyword>
<proteinExistence type="predicted"/>
<organism evidence="4 5">
    <name type="scientific">Thauera propionica</name>
    <dbReference type="NCBI Taxonomy" id="2019431"/>
    <lineage>
        <taxon>Bacteria</taxon>
        <taxon>Pseudomonadati</taxon>
        <taxon>Pseudomonadota</taxon>
        <taxon>Betaproteobacteria</taxon>
        <taxon>Rhodocyclales</taxon>
        <taxon>Zoogloeaceae</taxon>
        <taxon>Thauera</taxon>
    </lineage>
</organism>
<feature type="domain" description="N-acetyltransferase" evidence="3">
    <location>
        <begin position="1"/>
        <end position="152"/>
    </location>
</feature>
<dbReference type="Pfam" id="PF00583">
    <property type="entry name" value="Acetyltransf_1"/>
    <property type="match status" value="1"/>
</dbReference>
<dbReference type="Proteomes" id="UP000215181">
    <property type="component" value="Unassembled WGS sequence"/>
</dbReference>
<evidence type="ECO:0000313" key="4">
    <source>
        <dbReference type="EMBL" id="OYD53997.1"/>
    </source>
</evidence>
<gene>
    <name evidence="4" type="ORF">CGK74_10520</name>
</gene>
<keyword evidence="5" id="KW-1185">Reference proteome</keyword>
<dbReference type="InterPro" id="IPR000182">
    <property type="entry name" value="GNAT_dom"/>
</dbReference>
<evidence type="ECO:0000259" key="3">
    <source>
        <dbReference type="PROSITE" id="PS51186"/>
    </source>
</evidence>
<dbReference type="InterPro" id="IPR050832">
    <property type="entry name" value="Bact_Acetyltransf"/>
</dbReference>
<evidence type="ECO:0000256" key="2">
    <source>
        <dbReference type="ARBA" id="ARBA00023315"/>
    </source>
</evidence>
<sequence length="152" mass="16643">MRMDDLDAVLRIQREAYGDDYQESAQVLGRKLRLAPDACWFAERDGVGLGYVFAHPWSADAPRLHAPIVTLPPVADHGFLHDLAVSPRARGERLGGQLFAQVLDWSRAAGHRGLQLVALADAVGFWRRLGFVPCAQALPEGYGKGAVLMRLG</sequence>
<protein>
    <submittedName>
        <fullName evidence="4">GNAT family N-acetyltransferase</fullName>
    </submittedName>
</protein>
<dbReference type="Gene3D" id="3.40.630.30">
    <property type="match status" value="1"/>
</dbReference>
<comment type="caution">
    <text evidence="4">The sequence shown here is derived from an EMBL/GenBank/DDBJ whole genome shotgun (WGS) entry which is preliminary data.</text>
</comment>
<dbReference type="CDD" id="cd04301">
    <property type="entry name" value="NAT_SF"/>
    <property type="match status" value="1"/>
</dbReference>
<dbReference type="InterPro" id="IPR016181">
    <property type="entry name" value="Acyl_CoA_acyltransferase"/>
</dbReference>